<comment type="caution">
    <text evidence="3">The sequence shown here is derived from an EMBL/GenBank/DDBJ whole genome shotgun (WGS) entry which is preliminary data.</text>
</comment>
<dbReference type="EMBL" id="JWZX01002678">
    <property type="protein sequence ID" value="KOO27714.1"/>
    <property type="molecule type" value="Genomic_DNA"/>
</dbReference>
<reference evidence="4" key="1">
    <citation type="journal article" date="2015" name="PLoS Genet.">
        <title>Genome Sequence and Transcriptome Analyses of Chrysochromulina tobin: Metabolic Tools for Enhanced Algal Fitness in the Prominent Order Prymnesiales (Haptophyceae).</title>
        <authorList>
            <person name="Hovde B.T."/>
            <person name="Deodato C.R."/>
            <person name="Hunsperger H.M."/>
            <person name="Ryken S.A."/>
            <person name="Yost W."/>
            <person name="Jha R.K."/>
            <person name="Patterson J."/>
            <person name="Monnat R.J. Jr."/>
            <person name="Barlow S.B."/>
            <person name="Starkenburg S.R."/>
            <person name="Cattolico R.A."/>
        </authorList>
    </citation>
    <scope>NUCLEOTIDE SEQUENCE</scope>
    <source>
        <strain evidence="4">CCMP291</strain>
    </source>
</reference>
<keyword evidence="1" id="KW-0732">Signal</keyword>
<evidence type="ECO:0000256" key="1">
    <source>
        <dbReference type="SAM" id="SignalP"/>
    </source>
</evidence>
<gene>
    <name evidence="3" type="ORF">Ctob_009532</name>
</gene>
<dbReference type="OrthoDB" id="199922at2759"/>
<evidence type="ECO:0000313" key="3">
    <source>
        <dbReference type="EMBL" id="KOO27714.1"/>
    </source>
</evidence>
<name>A0A0M0JMA4_9EUKA</name>
<dbReference type="Pfam" id="PF09353">
    <property type="entry name" value="DUF1995"/>
    <property type="match status" value="1"/>
</dbReference>
<evidence type="ECO:0000259" key="2">
    <source>
        <dbReference type="Pfam" id="PF09353"/>
    </source>
</evidence>
<sequence length="168" mass="17720">MVALPQFLPLLAAAALTPLPAGLNEFSRVSGRAGALRTIRRAAAAAIGRALADGVELLEVEFPPLLETKTQFDDFSNVEVLDANRDFGIQLALEPELRAAVGDDAAALWLCFADQGEADLAREAWPGTLYGAATQTYISAAVKALGREPLMPMGSSALAVAGDERVLW</sequence>
<organism evidence="3 4">
    <name type="scientific">Chrysochromulina tobinii</name>
    <dbReference type="NCBI Taxonomy" id="1460289"/>
    <lineage>
        <taxon>Eukaryota</taxon>
        <taxon>Haptista</taxon>
        <taxon>Haptophyta</taxon>
        <taxon>Prymnesiophyceae</taxon>
        <taxon>Prymnesiales</taxon>
        <taxon>Chrysochromulinaceae</taxon>
        <taxon>Chrysochromulina</taxon>
    </lineage>
</organism>
<accession>A0A0M0JMA4</accession>
<proteinExistence type="predicted"/>
<protein>
    <recommendedName>
        <fullName evidence="2">DUF1995 domain-containing protein</fullName>
    </recommendedName>
</protein>
<dbReference type="AlphaFoldDB" id="A0A0M0JMA4"/>
<dbReference type="InterPro" id="IPR018962">
    <property type="entry name" value="DUF1995"/>
</dbReference>
<keyword evidence="4" id="KW-1185">Reference proteome</keyword>
<dbReference type="Proteomes" id="UP000037460">
    <property type="component" value="Unassembled WGS sequence"/>
</dbReference>
<feature type="chain" id="PRO_5005602004" description="DUF1995 domain-containing protein" evidence="1">
    <location>
        <begin position="23"/>
        <end position="168"/>
    </location>
</feature>
<feature type="domain" description="DUF1995" evidence="2">
    <location>
        <begin position="41"/>
        <end position="138"/>
    </location>
</feature>
<evidence type="ECO:0000313" key="4">
    <source>
        <dbReference type="Proteomes" id="UP000037460"/>
    </source>
</evidence>
<feature type="signal peptide" evidence="1">
    <location>
        <begin position="1"/>
        <end position="22"/>
    </location>
</feature>